<dbReference type="Pfam" id="PF01345">
    <property type="entry name" value="DUF11"/>
    <property type="match status" value="1"/>
</dbReference>
<proteinExistence type="predicted"/>
<name>A0ABV8NK62_9SPHI</name>
<feature type="non-terminal residue" evidence="2">
    <location>
        <position position="967"/>
    </location>
</feature>
<organism evidence="2 3">
    <name type="scientific">Pedobacter jamesrossensis</name>
    <dbReference type="NCBI Taxonomy" id="1908238"/>
    <lineage>
        <taxon>Bacteria</taxon>
        <taxon>Pseudomonadati</taxon>
        <taxon>Bacteroidota</taxon>
        <taxon>Sphingobacteriia</taxon>
        <taxon>Sphingobacteriales</taxon>
        <taxon>Sphingobacteriaceae</taxon>
        <taxon>Pedobacter</taxon>
    </lineage>
</organism>
<dbReference type="InterPro" id="IPR001434">
    <property type="entry name" value="OmcB-like_DUF11"/>
</dbReference>
<dbReference type="EMBL" id="JBHSBY010000073">
    <property type="protein sequence ID" value="MFC4196859.1"/>
    <property type="molecule type" value="Genomic_DNA"/>
</dbReference>
<dbReference type="InterPro" id="IPR013783">
    <property type="entry name" value="Ig-like_fold"/>
</dbReference>
<protein>
    <recommendedName>
        <fullName evidence="1">DUF11 domain-containing protein</fullName>
    </recommendedName>
</protein>
<dbReference type="NCBIfam" id="TIGR01451">
    <property type="entry name" value="B_ant_repeat"/>
    <property type="match status" value="1"/>
</dbReference>
<accession>A0ABV8NK62</accession>
<comment type="caution">
    <text evidence="2">The sequence shown here is derived from an EMBL/GenBank/DDBJ whole genome shotgun (WGS) entry which is preliminary data.</text>
</comment>
<gene>
    <name evidence="2" type="ORF">ACFOUY_09130</name>
</gene>
<sequence length="967" mass="101931">MILLGSSNTIHAKLSKSLPEKTVTSGAKSANEIIFPILKKSESLSNLTSAKSKLLPLPIYSIHYIAPAPWQYWSKANQIVITTESTEWVSGKITKSDGAPIADFTCKANVPFVMRFGINPDALPTHPLNQIVAGAGLIVTANASISVNLRNIASDYNNSYDPFIKGNASLFSFGDAGVGTAFRVGYYRDDDLTEKGERPIYSIMALDDNTEVKIAGVVTVTLNKGESYLFQCPIGTLVESTRSAVMNTSARLDAPGGCGDGAYNPIAPILSLGSEYVIVRGEGNLIAEQSTVVATEDNTLVTVQFFDQDGIQHTPDLVFTLLKAGDFKTFNHGYLDKAYDSEKNTGKYSSSRIVATNNKNVAVFSGTAGASGGAGCEVDVATLVPIADCAGSRTVETAEFTDYSDGKLPYFGYILTKSSNEISLTTQGGSTSHASTNIETISGIDPRKQLGSSDLFLVKFTGANIGSPEVITISSASRLTVSMVQQSNMFSMSNFISRFPEKAGQPTVDQSDCAAVKLSAGSSIGGLYQWYINGSKIDGANGQDYIATVSGNYTVTSNLECGMSAQSLPLYIEVCSIDRSIEKTVDIPLPELNSEVTFTLKAQNLGTGTALAVSVDDLLPADYQYISHSTASGSYNSTTGVWTIGDLAAGAIKTLEIKAKVLTVGIHTNVATITGLQPDVNLKNNTGKASTRTELGLVTLITDAPDRSVCAGTPIEEIVYLISGGASGVKVTNLPVGFTSDYNQETKELKITGSSTTPTDHAGLIYTVTTTGGIPVSKTGVIIVKENVTQPIFSSSSVAKRCVGAGSDTYTAISSNSEGIVYSILPTSAGTINPTTGLVTWVADFDGKATITATALGCDEKKTEFFVDVYPRPAAPGTTHLKYCHNQIGVPVLTATGETNAIFTWYDASGTVIDGSIPPSTSNVGSTTYYVTQKIGADGCESEKSPLEVTIKPVPAAPGTTHLKYCH</sequence>
<evidence type="ECO:0000313" key="3">
    <source>
        <dbReference type="Proteomes" id="UP001595792"/>
    </source>
</evidence>
<dbReference type="RefSeq" id="WP_378960199.1">
    <property type="nucleotide sequence ID" value="NZ_JBHSBY010000073.1"/>
</dbReference>
<evidence type="ECO:0000313" key="2">
    <source>
        <dbReference type="EMBL" id="MFC4196859.1"/>
    </source>
</evidence>
<evidence type="ECO:0000259" key="1">
    <source>
        <dbReference type="Pfam" id="PF01345"/>
    </source>
</evidence>
<feature type="domain" description="DUF11" evidence="1">
    <location>
        <begin position="580"/>
        <end position="690"/>
    </location>
</feature>
<reference evidence="3" key="1">
    <citation type="journal article" date="2019" name="Int. J. Syst. Evol. Microbiol.">
        <title>The Global Catalogue of Microorganisms (GCM) 10K type strain sequencing project: providing services to taxonomists for standard genome sequencing and annotation.</title>
        <authorList>
            <consortium name="The Broad Institute Genomics Platform"/>
            <consortium name="The Broad Institute Genome Sequencing Center for Infectious Disease"/>
            <person name="Wu L."/>
            <person name="Ma J."/>
        </authorList>
    </citation>
    <scope>NUCLEOTIDE SEQUENCE [LARGE SCALE GENOMIC DNA]</scope>
    <source>
        <strain evidence="3">CCM 8689</strain>
    </source>
</reference>
<dbReference type="Gene3D" id="2.60.40.10">
    <property type="entry name" value="Immunoglobulins"/>
    <property type="match status" value="1"/>
</dbReference>
<dbReference type="Proteomes" id="UP001595792">
    <property type="component" value="Unassembled WGS sequence"/>
</dbReference>
<keyword evidence="3" id="KW-1185">Reference proteome</keyword>
<dbReference type="InterPro" id="IPR047589">
    <property type="entry name" value="DUF11_rpt"/>
</dbReference>